<dbReference type="PANTHER" id="PTHR43194">
    <property type="entry name" value="HYDROLASE ALPHA/BETA FOLD FAMILY"/>
    <property type="match status" value="1"/>
</dbReference>
<dbReference type="InterPro" id="IPR050228">
    <property type="entry name" value="Carboxylesterase_BioH"/>
</dbReference>
<dbReference type="SUPFAM" id="SSF53474">
    <property type="entry name" value="alpha/beta-Hydrolases"/>
    <property type="match status" value="1"/>
</dbReference>
<accession>A0A1X1EMY2</accession>
<reference evidence="1 2" key="1">
    <citation type="journal article" date="2017" name="Antonie Van Leeuwenhoek">
        <title>Phylogenomic resolution of the bacterial genus Pantoea and its relationship with Erwinia and Tatumella.</title>
        <authorList>
            <person name="Palmer M."/>
            <person name="Steenkamp E.T."/>
            <person name="Coetzee M.P."/>
            <person name="Chan W.Y."/>
            <person name="van Zyl E."/>
            <person name="De Maayer P."/>
            <person name="Coutinho T.A."/>
            <person name="Blom J."/>
            <person name="Smits T.H."/>
            <person name="Duffy B."/>
            <person name="Venter S.N."/>
        </authorList>
    </citation>
    <scope>NUCLEOTIDE SEQUENCE [LARGE SCALE GENOMIC DNA]</scope>
    <source>
        <strain evidence="1 2">LMG 2657</strain>
    </source>
</reference>
<dbReference type="EMBL" id="MLJI01000002">
    <property type="protein sequence ID" value="ORM90305.1"/>
    <property type="molecule type" value="Genomic_DNA"/>
</dbReference>
<comment type="caution">
    <text evidence="1">The sequence shown here is derived from an EMBL/GenBank/DDBJ whole genome shotgun (WGS) entry which is preliminary data.</text>
</comment>
<dbReference type="InterPro" id="IPR029058">
    <property type="entry name" value="AB_hydrolase_fold"/>
</dbReference>
<gene>
    <name evidence="1" type="ORF">HA50_23205</name>
</gene>
<sequence>MVFSGVAFAASDTHYNAETSGPLILKSRGSFIIGGESKKATAAQLSSIFGTPPASGGNITVNQMYVEYMVPEKQTGVPVVMLHGATLSGMTYDTTPDGRMGWYEYFVRRGYPTYVPDQVSRGRSGSDFSVYNDVRAGAVSPDKLPNVFRISDQLGWTMFRFGPSYGQAFHNEQFPVQSAAEFSRQAIPDLNAVMPTPNPNFKTMSELAQKLNGAVLMGHSESGSVPLDAAMVSMKGIKGLIMVEPGGCRADTWTEAQLKTLATVPVLAVFGDHLDANTGTKGFSWEDAYKDCDKFIGRLQKAGGNAQMLHLPDHQVYGNSHMMMMDRNNLQVADMLINWIQMNVKN</sequence>
<protein>
    <recommendedName>
        <fullName evidence="3">Esterase</fullName>
    </recommendedName>
</protein>
<keyword evidence="2" id="KW-1185">Reference proteome</keyword>
<evidence type="ECO:0000313" key="2">
    <source>
        <dbReference type="Proteomes" id="UP000193749"/>
    </source>
</evidence>
<evidence type="ECO:0000313" key="1">
    <source>
        <dbReference type="EMBL" id="ORM90305.1"/>
    </source>
</evidence>
<evidence type="ECO:0008006" key="3">
    <source>
        <dbReference type="Google" id="ProtNLM"/>
    </source>
</evidence>
<dbReference type="STRING" id="55209.HA50_23205"/>
<dbReference type="Proteomes" id="UP000193749">
    <property type="component" value="Unassembled WGS sequence"/>
</dbReference>
<organism evidence="1 2">
    <name type="scientific">Pantoea cypripedii</name>
    <name type="common">Pectobacterium cypripedii</name>
    <name type="synonym">Erwinia cypripedii</name>
    <dbReference type="NCBI Taxonomy" id="55209"/>
    <lineage>
        <taxon>Bacteria</taxon>
        <taxon>Pseudomonadati</taxon>
        <taxon>Pseudomonadota</taxon>
        <taxon>Gammaproteobacteria</taxon>
        <taxon>Enterobacterales</taxon>
        <taxon>Erwiniaceae</taxon>
        <taxon>Pantoea</taxon>
    </lineage>
</organism>
<dbReference type="CDD" id="cd12807">
    <property type="entry name" value="Esterase_713"/>
    <property type="match status" value="1"/>
</dbReference>
<proteinExistence type="predicted"/>
<dbReference type="Gene3D" id="3.40.50.1820">
    <property type="entry name" value="alpha/beta hydrolase"/>
    <property type="match status" value="1"/>
</dbReference>
<name>A0A1X1EMY2_PANCY</name>
<dbReference type="AlphaFoldDB" id="A0A1X1EMY2"/>
<dbReference type="PANTHER" id="PTHR43194:SF5">
    <property type="entry name" value="PIMELOYL-[ACYL-CARRIER PROTEIN] METHYL ESTER ESTERASE"/>
    <property type="match status" value="1"/>
</dbReference>